<evidence type="ECO:0008006" key="4">
    <source>
        <dbReference type="Google" id="ProtNLM"/>
    </source>
</evidence>
<sequence>MKIPLVPLFLLLLSCDGRPPAAENASGALTVDPRPSPTAPPDQGGKRMAAPPDRRAKGMTGGLPDDRTPVAEAPFAETSAQGAANVVRTYYALLEQGEYGDAWRLWSGGGAASGMSERAFAASFAGYREFHARIGAPGAIHGAAGSLYVEVPVRVHGRMKDGRPFDMAGPVTLRRVNDVPGSTAEQRLWHISGSGVRPRP</sequence>
<accession>A0ABU3Q7E4</accession>
<dbReference type="Proteomes" id="UP001259572">
    <property type="component" value="Unassembled WGS sequence"/>
</dbReference>
<dbReference type="RefSeq" id="WP_315725990.1">
    <property type="nucleotide sequence ID" value="NZ_JAVUPU010000004.1"/>
</dbReference>
<organism evidence="2 3">
    <name type="scientific">Sphingosinicella rhizophila</name>
    <dbReference type="NCBI Taxonomy" id="3050082"/>
    <lineage>
        <taxon>Bacteria</taxon>
        <taxon>Pseudomonadati</taxon>
        <taxon>Pseudomonadota</taxon>
        <taxon>Alphaproteobacteria</taxon>
        <taxon>Sphingomonadales</taxon>
        <taxon>Sphingosinicellaceae</taxon>
        <taxon>Sphingosinicella</taxon>
    </lineage>
</organism>
<proteinExistence type="predicted"/>
<name>A0ABU3Q7E4_9SPHN</name>
<gene>
    <name evidence="2" type="ORF">RQX22_09820</name>
</gene>
<comment type="caution">
    <text evidence="2">The sequence shown here is derived from an EMBL/GenBank/DDBJ whole genome shotgun (WGS) entry which is preliminary data.</text>
</comment>
<evidence type="ECO:0000313" key="3">
    <source>
        <dbReference type="Proteomes" id="UP001259572"/>
    </source>
</evidence>
<evidence type="ECO:0000256" key="1">
    <source>
        <dbReference type="SAM" id="MobiDB-lite"/>
    </source>
</evidence>
<feature type="region of interest" description="Disordered" evidence="1">
    <location>
        <begin position="23"/>
        <end position="63"/>
    </location>
</feature>
<evidence type="ECO:0000313" key="2">
    <source>
        <dbReference type="EMBL" id="MDT9599247.1"/>
    </source>
</evidence>
<protein>
    <recommendedName>
        <fullName evidence="4">SnoaL-like domain-containing protein</fullName>
    </recommendedName>
</protein>
<dbReference type="PROSITE" id="PS51257">
    <property type="entry name" value="PROKAR_LIPOPROTEIN"/>
    <property type="match status" value="1"/>
</dbReference>
<reference evidence="2 3" key="1">
    <citation type="submission" date="2023-05" db="EMBL/GenBank/DDBJ databases">
        <authorList>
            <person name="Guo Y."/>
        </authorList>
    </citation>
    <scope>NUCLEOTIDE SEQUENCE [LARGE SCALE GENOMIC DNA]</scope>
    <source>
        <strain evidence="2 3">GR2756</strain>
    </source>
</reference>
<dbReference type="EMBL" id="JAVUPU010000004">
    <property type="protein sequence ID" value="MDT9599247.1"/>
    <property type="molecule type" value="Genomic_DNA"/>
</dbReference>
<keyword evidence="3" id="KW-1185">Reference proteome</keyword>